<dbReference type="Proteomes" id="UP000465812">
    <property type="component" value="Chromosome"/>
</dbReference>
<dbReference type="InterPro" id="IPR002347">
    <property type="entry name" value="SDR_fam"/>
</dbReference>
<dbReference type="EMBL" id="MVHW01000024">
    <property type="protein sequence ID" value="ORB02841.1"/>
    <property type="molecule type" value="Genomic_DNA"/>
</dbReference>
<sequence>MDSALSGKVALVTGAGQGVGEGCAIALADEGAAVACVGRTLSKVERIVETIESRGGSAIAVRADVTDPDDIRASVDETLKRFGTIDILVNNAVEPPAGRLNDLEEDALERGWRSGPLAAFRYMRACYPHLKGDGVIVNMGTGSALLPNLSGVGAYGMVKEAMRTLTRAAACEWGSDGIRVNAVLPLALSPAMQAYMENIPSGRHNPAETVPLGRIGDVVEDIGRAVAMLCRPEMSYVTGTTLALDGGQAPMR</sequence>
<dbReference type="SUPFAM" id="SSF51735">
    <property type="entry name" value="NAD(P)-binding Rossmann-fold domains"/>
    <property type="match status" value="1"/>
</dbReference>
<dbReference type="EMBL" id="AP022590">
    <property type="protein sequence ID" value="BBY38033.1"/>
    <property type="molecule type" value="Genomic_DNA"/>
</dbReference>
<reference evidence="4 5" key="1">
    <citation type="submission" date="2017-02" db="EMBL/GenBank/DDBJ databases">
        <title>The new phylogeny of genus Mycobacterium.</title>
        <authorList>
            <person name="Tortoli E."/>
            <person name="Trovato A."/>
            <person name="Cirillo D.M."/>
        </authorList>
    </citation>
    <scope>NUCLEOTIDE SEQUENCE [LARGE SCALE GENOMIC DNA]</scope>
    <source>
        <strain evidence="4 5">DSM 45255</strain>
    </source>
</reference>
<evidence type="ECO:0000313" key="5">
    <source>
        <dbReference type="Proteomes" id="UP000192760"/>
    </source>
</evidence>
<dbReference type="Proteomes" id="UP000192760">
    <property type="component" value="Unassembled WGS sequence"/>
</dbReference>
<dbReference type="Gene3D" id="3.40.50.720">
    <property type="entry name" value="NAD(P)-binding Rossmann-like Domain"/>
    <property type="match status" value="1"/>
</dbReference>
<gene>
    <name evidence="4" type="ORF">BST30_19205</name>
    <name evidence="3" type="ORF">MMAN_21670</name>
</gene>
<name>A0A1X0FMA7_MYCNT</name>
<organism evidence="4 5">
    <name type="scientific">Mycobacterium mantenii</name>
    <dbReference type="NCBI Taxonomy" id="560555"/>
    <lineage>
        <taxon>Bacteria</taxon>
        <taxon>Bacillati</taxon>
        <taxon>Actinomycetota</taxon>
        <taxon>Actinomycetes</taxon>
        <taxon>Mycobacteriales</taxon>
        <taxon>Mycobacteriaceae</taxon>
        <taxon>Mycobacterium</taxon>
        <taxon>Mycobacterium avium complex (MAC)</taxon>
    </lineage>
</organism>
<dbReference type="CDD" id="cd05233">
    <property type="entry name" value="SDR_c"/>
    <property type="match status" value="1"/>
</dbReference>
<evidence type="ECO:0000313" key="3">
    <source>
        <dbReference type="EMBL" id="BBY38033.1"/>
    </source>
</evidence>
<dbReference type="FunFam" id="3.40.50.720:FF:000084">
    <property type="entry name" value="Short-chain dehydrogenase reductase"/>
    <property type="match status" value="1"/>
</dbReference>
<dbReference type="AlphaFoldDB" id="A0A1X0FMA7"/>
<accession>A0A1X0FMA7</accession>
<dbReference type="RefSeq" id="WP_083097133.1">
    <property type="nucleotide sequence ID" value="NZ_AP022590.1"/>
</dbReference>
<evidence type="ECO:0000313" key="6">
    <source>
        <dbReference type="Proteomes" id="UP000465812"/>
    </source>
</evidence>
<dbReference type="Pfam" id="PF13561">
    <property type="entry name" value="adh_short_C2"/>
    <property type="match status" value="1"/>
</dbReference>
<evidence type="ECO:0000313" key="4">
    <source>
        <dbReference type="EMBL" id="ORB02841.1"/>
    </source>
</evidence>
<dbReference type="PANTHER" id="PTHR43639">
    <property type="entry name" value="OXIDOREDUCTASE, SHORT-CHAIN DEHYDROGENASE/REDUCTASE FAMILY (AFU_ORTHOLOGUE AFUA_5G02870)"/>
    <property type="match status" value="1"/>
</dbReference>
<keyword evidence="2" id="KW-0560">Oxidoreductase</keyword>
<keyword evidence="6" id="KW-1185">Reference proteome</keyword>
<dbReference type="PRINTS" id="PR00081">
    <property type="entry name" value="GDHRDH"/>
</dbReference>
<evidence type="ECO:0000256" key="1">
    <source>
        <dbReference type="ARBA" id="ARBA00006484"/>
    </source>
</evidence>
<dbReference type="STRING" id="560555.BST30_19205"/>
<evidence type="ECO:0000256" key="2">
    <source>
        <dbReference type="ARBA" id="ARBA00023002"/>
    </source>
</evidence>
<dbReference type="GO" id="GO:0016491">
    <property type="term" value="F:oxidoreductase activity"/>
    <property type="evidence" value="ECO:0007669"/>
    <property type="project" value="UniProtKB-KW"/>
</dbReference>
<proteinExistence type="inferred from homology"/>
<reference evidence="3 6" key="2">
    <citation type="journal article" date="2019" name="Emerg. Microbes Infect.">
        <title>Comprehensive subspecies identification of 175 nontuberculous mycobacteria species based on 7547 genomic profiles.</title>
        <authorList>
            <person name="Matsumoto Y."/>
            <person name="Kinjo T."/>
            <person name="Motooka D."/>
            <person name="Nabeya D."/>
            <person name="Jung N."/>
            <person name="Uechi K."/>
            <person name="Horii T."/>
            <person name="Iida T."/>
            <person name="Fujita J."/>
            <person name="Nakamura S."/>
        </authorList>
    </citation>
    <scope>NUCLEOTIDE SEQUENCE [LARGE SCALE GENOMIC DNA]</scope>
    <source>
        <strain evidence="3 6">JCM 18113</strain>
    </source>
</reference>
<reference evidence="3" key="3">
    <citation type="submission" date="2020-02" db="EMBL/GenBank/DDBJ databases">
        <authorList>
            <person name="Matsumoto Y."/>
            <person name="Kinjo T."/>
            <person name="Motooka D."/>
            <person name="Nabeya D."/>
            <person name="Jung N."/>
            <person name="Uechi K."/>
            <person name="Horii T."/>
            <person name="Iida T."/>
            <person name="Fujita J."/>
            <person name="Nakamura S."/>
        </authorList>
    </citation>
    <scope>NUCLEOTIDE SEQUENCE</scope>
    <source>
        <strain evidence="3">JCM 18113</strain>
    </source>
</reference>
<dbReference type="InterPro" id="IPR036291">
    <property type="entry name" value="NAD(P)-bd_dom_sf"/>
</dbReference>
<protein>
    <submittedName>
        <fullName evidence="4">3-oxoacyl-ACP reductase</fullName>
    </submittedName>
    <submittedName>
        <fullName evidence="3">Short-chain dehydrogenase</fullName>
    </submittedName>
</protein>
<dbReference type="PANTHER" id="PTHR43639:SF1">
    <property type="entry name" value="SHORT-CHAIN DEHYDROGENASE_REDUCTASE FAMILY PROTEIN"/>
    <property type="match status" value="1"/>
</dbReference>
<comment type="similarity">
    <text evidence="1">Belongs to the short-chain dehydrogenases/reductases (SDR) family.</text>
</comment>